<dbReference type="InterPro" id="IPR008271">
    <property type="entry name" value="Ser/Thr_kinase_AS"/>
</dbReference>
<dbReference type="InParanoid" id="A2F749"/>
<evidence type="ECO:0000256" key="1">
    <source>
        <dbReference type="ARBA" id="ARBA00022679"/>
    </source>
</evidence>
<dbReference type="Pfam" id="PF00069">
    <property type="entry name" value="Pkinase"/>
    <property type="match status" value="1"/>
</dbReference>
<dbReference type="KEGG" id="tva:4757092"/>
<dbReference type="SMART" id="SM00220">
    <property type="entry name" value="S_TKc"/>
    <property type="match status" value="1"/>
</dbReference>
<keyword evidence="3 7" id="KW-0418">Kinase</keyword>
<keyword evidence="2" id="KW-0547">Nucleotide-binding</keyword>
<dbReference type="RefSeq" id="XP_001312216.1">
    <property type="nucleotide sequence ID" value="XM_001312215.1"/>
</dbReference>
<sequence length="325" mass="37009">MEAQVGIYQIFGEIGRGSSGSVHTAKNTQNNQELCVKIIEKSSMNTKEDIEFFRREVSILSALQHKNIAEYHDLLEDSNNYYLFQELCQGENLTKYLENNRPISERQIEIIFHQFCSALSYIHKAGVGHRDLKPDNIIIGANNIVKIIDFGLSTDDNQHLRTTFCGSLAYAAPECIRREPYIAWRSDMWSLGVILFQMNTGRLPWKTSNIVQLMKQITSGNFEIPPSIPAPIKNIIVQCLNQDPTLRPSADDLIGVRFTRPEEPKLPRRSMSPRATVKRTSSNPFFTGAPQYVQPPISPRMNPSPQRRFSQTWIKPLTNLKDASD</sequence>
<dbReference type="PANTHER" id="PTHR24348:SF22">
    <property type="entry name" value="NON-SPECIFIC SERINE_THREONINE PROTEIN KINASE"/>
    <property type="match status" value="1"/>
</dbReference>
<dbReference type="FunFam" id="1.10.510.10:FF:000956">
    <property type="entry name" value="CAMK family protein kinase"/>
    <property type="match status" value="1"/>
</dbReference>
<dbReference type="eggNOG" id="KOG0583">
    <property type="taxonomic scope" value="Eukaryota"/>
</dbReference>
<feature type="region of interest" description="Disordered" evidence="5">
    <location>
        <begin position="261"/>
        <end position="325"/>
    </location>
</feature>
<feature type="compositionally biased region" description="Polar residues" evidence="5">
    <location>
        <begin position="301"/>
        <end position="313"/>
    </location>
</feature>
<dbReference type="AlphaFoldDB" id="A2F749"/>
<proteinExistence type="predicted"/>
<dbReference type="PANTHER" id="PTHR24348">
    <property type="entry name" value="SERINE/THREONINE-PROTEIN KINASE UNC-51-RELATED"/>
    <property type="match status" value="1"/>
</dbReference>
<organism evidence="7 8">
    <name type="scientific">Trichomonas vaginalis (strain ATCC PRA-98 / G3)</name>
    <dbReference type="NCBI Taxonomy" id="412133"/>
    <lineage>
        <taxon>Eukaryota</taxon>
        <taxon>Metamonada</taxon>
        <taxon>Parabasalia</taxon>
        <taxon>Trichomonadida</taxon>
        <taxon>Trichomonadidae</taxon>
        <taxon>Trichomonas</taxon>
    </lineage>
</organism>
<dbReference type="VEuPathDB" id="TrichDB:TVAGG3_0258760"/>
<dbReference type="GO" id="GO:0004674">
    <property type="term" value="F:protein serine/threonine kinase activity"/>
    <property type="evidence" value="ECO:0000318"/>
    <property type="project" value="GO_Central"/>
</dbReference>
<dbReference type="Gene3D" id="1.10.510.10">
    <property type="entry name" value="Transferase(Phosphotransferase) domain 1"/>
    <property type="match status" value="1"/>
</dbReference>
<feature type="domain" description="Protein kinase" evidence="6">
    <location>
        <begin position="8"/>
        <end position="266"/>
    </location>
</feature>
<evidence type="ECO:0000256" key="2">
    <source>
        <dbReference type="ARBA" id="ARBA00022741"/>
    </source>
</evidence>
<dbReference type="SUPFAM" id="SSF56112">
    <property type="entry name" value="Protein kinase-like (PK-like)"/>
    <property type="match status" value="1"/>
</dbReference>
<evidence type="ECO:0000313" key="7">
    <source>
        <dbReference type="EMBL" id="EAX99286.1"/>
    </source>
</evidence>
<dbReference type="GO" id="GO:0010506">
    <property type="term" value="P:regulation of autophagy"/>
    <property type="evidence" value="ECO:0007669"/>
    <property type="project" value="InterPro"/>
</dbReference>
<protein>
    <submittedName>
        <fullName evidence="7">CAMK family protein kinase</fullName>
    </submittedName>
</protein>
<dbReference type="GO" id="GO:0005524">
    <property type="term" value="F:ATP binding"/>
    <property type="evidence" value="ECO:0007669"/>
    <property type="project" value="UniProtKB-KW"/>
</dbReference>
<dbReference type="SMR" id="A2F749"/>
<dbReference type="STRING" id="5722.A2F749"/>
<evidence type="ECO:0000259" key="6">
    <source>
        <dbReference type="PROSITE" id="PS50011"/>
    </source>
</evidence>
<dbReference type="PROSITE" id="PS00108">
    <property type="entry name" value="PROTEIN_KINASE_ST"/>
    <property type="match status" value="1"/>
</dbReference>
<evidence type="ECO:0000313" key="8">
    <source>
        <dbReference type="Proteomes" id="UP000001542"/>
    </source>
</evidence>
<accession>A2F749</accession>
<evidence type="ECO:0000256" key="5">
    <source>
        <dbReference type="SAM" id="MobiDB-lite"/>
    </source>
</evidence>
<dbReference type="InterPro" id="IPR000719">
    <property type="entry name" value="Prot_kinase_dom"/>
</dbReference>
<dbReference type="Proteomes" id="UP000001542">
    <property type="component" value="Unassembled WGS sequence"/>
</dbReference>
<gene>
    <name evidence="7" type="ORF">TVAG_113020</name>
</gene>
<evidence type="ECO:0000256" key="3">
    <source>
        <dbReference type="ARBA" id="ARBA00022777"/>
    </source>
</evidence>
<keyword evidence="8" id="KW-1185">Reference proteome</keyword>
<name>A2F749_TRIV3</name>
<dbReference type="InterPro" id="IPR045269">
    <property type="entry name" value="Atg1-like"/>
</dbReference>
<reference evidence="7" key="2">
    <citation type="journal article" date="2007" name="Science">
        <title>Draft genome sequence of the sexually transmitted pathogen Trichomonas vaginalis.</title>
        <authorList>
            <person name="Carlton J.M."/>
            <person name="Hirt R.P."/>
            <person name="Silva J.C."/>
            <person name="Delcher A.L."/>
            <person name="Schatz M."/>
            <person name="Zhao Q."/>
            <person name="Wortman J.R."/>
            <person name="Bidwell S.L."/>
            <person name="Alsmark U.C.M."/>
            <person name="Besteiro S."/>
            <person name="Sicheritz-Ponten T."/>
            <person name="Noel C.J."/>
            <person name="Dacks J.B."/>
            <person name="Foster P.G."/>
            <person name="Simillion C."/>
            <person name="Van de Peer Y."/>
            <person name="Miranda-Saavedra D."/>
            <person name="Barton G.J."/>
            <person name="Westrop G.D."/>
            <person name="Mueller S."/>
            <person name="Dessi D."/>
            <person name="Fiori P.L."/>
            <person name="Ren Q."/>
            <person name="Paulsen I."/>
            <person name="Zhang H."/>
            <person name="Bastida-Corcuera F.D."/>
            <person name="Simoes-Barbosa A."/>
            <person name="Brown M.T."/>
            <person name="Hayes R.D."/>
            <person name="Mukherjee M."/>
            <person name="Okumura C.Y."/>
            <person name="Schneider R."/>
            <person name="Smith A.J."/>
            <person name="Vanacova S."/>
            <person name="Villalvazo M."/>
            <person name="Haas B.J."/>
            <person name="Pertea M."/>
            <person name="Feldblyum T.V."/>
            <person name="Utterback T.R."/>
            <person name="Shu C.L."/>
            <person name="Osoegawa K."/>
            <person name="de Jong P.J."/>
            <person name="Hrdy I."/>
            <person name="Horvathova L."/>
            <person name="Zubacova Z."/>
            <person name="Dolezal P."/>
            <person name="Malik S.B."/>
            <person name="Logsdon J.M. Jr."/>
            <person name="Henze K."/>
            <person name="Gupta A."/>
            <person name="Wang C.C."/>
            <person name="Dunne R.L."/>
            <person name="Upcroft J.A."/>
            <person name="Upcroft P."/>
            <person name="White O."/>
            <person name="Salzberg S.L."/>
            <person name="Tang P."/>
            <person name="Chiu C.-H."/>
            <person name="Lee Y.-S."/>
            <person name="Embley T.M."/>
            <person name="Coombs G.H."/>
            <person name="Mottram J.C."/>
            <person name="Tachezy J."/>
            <person name="Fraser-Liggett C.M."/>
            <person name="Johnson P.J."/>
        </authorList>
    </citation>
    <scope>NUCLEOTIDE SEQUENCE [LARGE SCALE GENOMIC DNA]</scope>
    <source>
        <strain evidence="7">G3</strain>
    </source>
</reference>
<dbReference type="OMA" id="ECIRREP"/>
<keyword evidence="1" id="KW-0808">Transferase</keyword>
<dbReference type="VEuPathDB" id="TrichDB:TVAG_113020"/>
<dbReference type="EMBL" id="DS113643">
    <property type="protein sequence ID" value="EAX99286.1"/>
    <property type="molecule type" value="Genomic_DNA"/>
</dbReference>
<evidence type="ECO:0000256" key="4">
    <source>
        <dbReference type="ARBA" id="ARBA00022840"/>
    </source>
</evidence>
<dbReference type="InterPro" id="IPR011009">
    <property type="entry name" value="Kinase-like_dom_sf"/>
</dbReference>
<dbReference type="PROSITE" id="PS50011">
    <property type="entry name" value="PROTEIN_KINASE_DOM"/>
    <property type="match status" value="1"/>
</dbReference>
<dbReference type="OrthoDB" id="289250at2759"/>
<keyword evidence="4" id="KW-0067">ATP-binding</keyword>
<reference evidence="7" key="1">
    <citation type="submission" date="2006-10" db="EMBL/GenBank/DDBJ databases">
        <authorList>
            <person name="Amadeo P."/>
            <person name="Zhao Q."/>
            <person name="Wortman J."/>
            <person name="Fraser-Liggett C."/>
            <person name="Carlton J."/>
        </authorList>
    </citation>
    <scope>NUCLEOTIDE SEQUENCE</scope>
    <source>
        <strain evidence="7">G3</strain>
    </source>
</reference>